<dbReference type="GO" id="GO:0044547">
    <property type="term" value="F:DNA topoisomerase binding"/>
    <property type="evidence" value="ECO:0007669"/>
    <property type="project" value="TreeGrafter"/>
</dbReference>
<name>A0A4C1ZN04_EUMVA</name>
<dbReference type="GO" id="GO:0031297">
    <property type="term" value="P:replication fork processing"/>
    <property type="evidence" value="ECO:0007669"/>
    <property type="project" value="TreeGrafter"/>
</dbReference>
<dbReference type="GO" id="GO:0006303">
    <property type="term" value="P:double-strand break repair via nonhomologous end joining"/>
    <property type="evidence" value="ECO:0007669"/>
    <property type="project" value="TreeGrafter"/>
</dbReference>
<dbReference type="GO" id="GO:0015074">
    <property type="term" value="P:DNA integration"/>
    <property type="evidence" value="ECO:0007669"/>
    <property type="project" value="TreeGrafter"/>
</dbReference>
<dbReference type="GO" id="GO:0032259">
    <property type="term" value="P:methylation"/>
    <property type="evidence" value="ECO:0007669"/>
    <property type="project" value="UniProtKB-KW"/>
</dbReference>
<feature type="compositionally biased region" description="Polar residues" evidence="1">
    <location>
        <begin position="122"/>
        <end position="145"/>
    </location>
</feature>
<dbReference type="PANTHER" id="PTHR46060:SF2">
    <property type="entry name" value="HISTONE-LYSINE N-METHYLTRANSFERASE SETMAR"/>
    <property type="match status" value="1"/>
</dbReference>
<reference evidence="2 3" key="1">
    <citation type="journal article" date="2019" name="Commun. Biol.">
        <title>The bagworm genome reveals a unique fibroin gene that provides high tensile strength.</title>
        <authorList>
            <person name="Kono N."/>
            <person name="Nakamura H."/>
            <person name="Ohtoshi R."/>
            <person name="Tomita M."/>
            <person name="Numata K."/>
            <person name="Arakawa K."/>
        </authorList>
    </citation>
    <scope>NUCLEOTIDE SEQUENCE [LARGE SCALE GENOMIC DNA]</scope>
</reference>
<dbReference type="Gene3D" id="3.30.420.10">
    <property type="entry name" value="Ribonuclease H-like superfamily/Ribonuclease H"/>
    <property type="match status" value="1"/>
</dbReference>
<keyword evidence="2" id="KW-0489">Methyltransferase</keyword>
<dbReference type="GO" id="GO:0000729">
    <property type="term" value="P:DNA double-strand break processing"/>
    <property type="evidence" value="ECO:0007669"/>
    <property type="project" value="TreeGrafter"/>
</dbReference>
<protein>
    <submittedName>
        <fullName evidence="2">Histone-lysine N-methyltransferase SETMAR</fullName>
    </submittedName>
</protein>
<dbReference type="GO" id="GO:0035861">
    <property type="term" value="C:site of double-strand break"/>
    <property type="evidence" value="ECO:0007669"/>
    <property type="project" value="TreeGrafter"/>
</dbReference>
<dbReference type="OrthoDB" id="616263at2759"/>
<keyword evidence="3" id="KW-1185">Reference proteome</keyword>
<evidence type="ECO:0000256" key="1">
    <source>
        <dbReference type="SAM" id="MobiDB-lite"/>
    </source>
</evidence>
<dbReference type="GO" id="GO:0000014">
    <property type="term" value="F:single-stranded DNA endodeoxyribonuclease activity"/>
    <property type="evidence" value="ECO:0007669"/>
    <property type="project" value="TreeGrafter"/>
</dbReference>
<dbReference type="GO" id="GO:0000793">
    <property type="term" value="C:condensed chromosome"/>
    <property type="evidence" value="ECO:0007669"/>
    <property type="project" value="TreeGrafter"/>
</dbReference>
<feature type="compositionally biased region" description="Basic and acidic residues" evidence="1">
    <location>
        <begin position="146"/>
        <end position="157"/>
    </location>
</feature>
<evidence type="ECO:0000313" key="2">
    <source>
        <dbReference type="EMBL" id="GBP89290.1"/>
    </source>
</evidence>
<dbReference type="InterPro" id="IPR036397">
    <property type="entry name" value="RNaseH_sf"/>
</dbReference>
<sequence>MCVLHQITPAPDSSTDRKIARGGVGTRPSPRHSVGYSRGHARSLYLSNDVADELKIDHKTVSPISKKLDTWVPYELTERNLVDPVLICDSLLKRNETVSFLKRLINGDEKWITYDKNVQNRSWSKGKQAPPTKNINTDCSSSSILNKDKFGDRSQHD</sequence>
<evidence type="ECO:0000313" key="3">
    <source>
        <dbReference type="Proteomes" id="UP000299102"/>
    </source>
</evidence>
<keyword evidence="2" id="KW-0808">Transferase</keyword>
<accession>A0A4C1ZN04</accession>
<dbReference type="InterPro" id="IPR052709">
    <property type="entry name" value="Transposase-MT_Hybrid"/>
</dbReference>
<dbReference type="GO" id="GO:0005634">
    <property type="term" value="C:nucleus"/>
    <property type="evidence" value="ECO:0007669"/>
    <property type="project" value="TreeGrafter"/>
</dbReference>
<organism evidence="2 3">
    <name type="scientific">Eumeta variegata</name>
    <name type="common">Bagworm moth</name>
    <name type="synonym">Eumeta japonica</name>
    <dbReference type="NCBI Taxonomy" id="151549"/>
    <lineage>
        <taxon>Eukaryota</taxon>
        <taxon>Metazoa</taxon>
        <taxon>Ecdysozoa</taxon>
        <taxon>Arthropoda</taxon>
        <taxon>Hexapoda</taxon>
        <taxon>Insecta</taxon>
        <taxon>Pterygota</taxon>
        <taxon>Neoptera</taxon>
        <taxon>Endopterygota</taxon>
        <taxon>Lepidoptera</taxon>
        <taxon>Glossata</taxon>
        <taxon>Ditrysia</taxon>
        <taxon>Tineoidea</taxon>
        <taxon>Psychidae</taxon>
        <taxon>Oiketicinae</taxon>
        <taxon>Eumeta</taxon>
    </lineage>
</organism>
<feature type="region of interest" description="Disordered" evidence="1">
    <location>
        <begin position="1"/>
        <end position="38"/>
    </location>
</feature>
<dbReference type="GO" id="GO:0003697">
    <property type="term" value="F:single-stranded DNA binding"/>
    <property type="evidence" value="ECO:0007669"/>
    <property type="project" value="TreeGrafter"/>
</dbReference>
<proteinExistence type="predicted"/>
<dbReference type="EMBL" id="BGZK01001989">
    <property type="protein sequence ID" value="GBP89290.1"/>
    <property type="molecule type" value="Genomic_DNA"/>
</dbReference>
<comment type="caution">
    <text evidence="2">The sequence shown here is derived from an EMBL/GenBank/DDBJ whole genome shotgun (WGS) entry which is preliminary data.</text>
</comment>
<dbReference type="GO" id="GO:0003690">
    <property type="term" value="F:double-stranded DNA binding"/>
    <property type="evidence" value="ECO:0007669"/>
    <property type="project" value="TreeGrafter"/>
</dbReference>
<dbReference type="GO" id="GO:0042800">
    <property type="term" value="F:histone H3K4 methyltransferase activity"/>
    <property type="evidence" value="ECO:0007669"/>
    <property type="project" value="TreeGrafter"/>
</dbReference>
<dbReference type="Proteomes" id="UP000299102">
    <property type="component" value="Unassembled WGS sequence"/>
</dbReference>
<gene>
    <name evidence="2" type="primary">SETMAR</name>
    <name evidence="2" type="ORF">EVAR_60432_1</name>
</gene>
<dbReference type="PANTHER" id="PTHR46060">
    <property type="entry name" value="MARINER MOS1 TRANSPOSASE-LIKE PROTEIN"/>
    <property type="match status" value="1"/>
</dbReference>
<feature type="region of interest" description="Disordered" evidence="1">
    <location>
        <begin position="122"/>
        <end position="157"/>
    </location>
</feature>
<dbReference type="AlphaFoldDB" id="A0A4C1ZN04"/>
<dbReference type="GO" id="GO:0044774">
    <property type="term" value="P:mitotic DNA integrity checkpoint signaling"/>
    <property type="evidence" value="ECO:0007669"/>
    <property type="project" value="TreeGrafter"/>
</dbReference>
<dbReference type="GO" id="GO:0046975">
    <property type="term" value="F:histone H3K36 methyltransferase activity"/>
    <property type="evidence" value="ECO:0007669"/>
    <property type="project" value="TreeGrafter"/>
</dbReference>